<evidence type="ECO:0000313" key="1">
    <source>
        <dbReference type="EMBL" id="EDM98833.1"/>
    </source>
</evidence>
<evidence type="ECO:0000313" key="2">
    <source>
        <dbReference type="Proteomes" id="UP000003639"/>
    </source>
</evidence>
<keyword evidence="2" id="KW-1185">Reference proteome</keyword>
<comment type="caution">
    <text evidence="1">The sequence shown here is derived from an EMBL/GenBank/DDBJ whole genome shotgun (WGS) entry which is preliminary data.</text>
</comment>
<dbReference type="EMBL" id="AAXG02000032">
    <property type="protein sequence ID" value="EDM98833.1"/>
    <property type="molecule type" value="Genomic_DNA"/>
</dbReference>
<protein>
    <submittedName>
        <fullName evidence="1">Uncharacterized protein</fullName>
    </submittedName>
</protein>
<gene>
    <name evidence="1" type="ORF">BACCAP_03635</name>
</gene>
<proteinExistence type="predicted"/>
<dbReference type="AlphaFoldDB" id="A6NZI5"/>
<dbReference type="Proteomes" id="UP000003639">
    <property type="component" value="Unassembled WGS sequence"/>
</dbReference>
<name>A6NZI5_9FIRM</name>
<sequence length="42" mass="4843">MSCRGHGEICIFPPLPLALFPPLWYDNVYRISVLMPYKSLCT</sequence>
<organism evidence="1 2">
    <name type="scientific">Pseudoflavonifractor capillosus ATCC 29799</name>
    <dbReference type="NCBI Taxonomy" id="411467"/>
    <lineage>
        <taxon>Bacteria</taxon>
        <taxon>Bacillati</taxon>
        <taxon>Bacillota</taxon>
        <taxon>Clostridia</taxon>
        <taxon>Eubacteriales</taxon>
        <taxon>Oscillospiraceae</taxon>
        <taxon>Pseudoflavonifractor</taxon>
    </lineage>
</organism>
<reference evidence="1 2" key="2">
    <citation type="submission" date="2007-06" db="EMBL/GenBank/DDBJ databases">
        <title>Draft genome sequence of Pseudoflavonifractor capillosus ATCC 29799.</title>
        <authorList>
            <person name="Sudarsanam P."/>
            <person name="Ley R."/>
            <person name="Guruge J."/>
            <person name="Turnbaugh P.J."/>
            <person name="Mahowald M."/>
            <person name="Liep D."/>
            <person name="Gordon J."/>
        </authorList>
    </citation>
    <scope>NUCLEOTIDE SEQUENCE [LARGE SCALE GENOMIC DNA]</scope>
    <source>
        <strain evidence="1 2">ATCC 29799</strain>
    </source>
</reference>
<accession>A6NZI5</accession>
<dbReference type="STRING" id="411467.BACCAP_03635"/>
<reference evidence="1 2" key="1">
    <citation type="submission" date="2007-04" db="EMBL/GenBank/DDBJ databases">
        <authorList>
            <person name="Fulton L."/>
            <person name="Clifton S."/>
            <person name="Fulton B."/>
            <person name="Xu J."/>
            <person name="Minx P."/>
            <person name="Pepin K.H."/>
            <person name="Johnson M."/>
            <person name="Thiruvilangam P."/>
            <person name="Bhonagiri V."/>
            <person name="Nash W.E."/>
            <person name="Mardis E.R."/>
            <person name="Wilson R.K."/>
        </authorList>
    </citation>
    <scope>NUCLEOTIDE SEQUENCE [LARGE SCALE GENOMIC DNA]</scope>
    <source>
        <strain evidence="1 2">ATCC 29799</strain>
    </source>
</reference>